<feature type="compositionally biased region" description="Polar residues" evidence="1">
    <location>
        <begin position="1"/>
        <end position="10"/>
    </location>
</feature>
<keyword evidence="3" id="KW-1185">Reference proteome</keyword>
<dbReference type="AlphaFoldDB" id="A0A8H4QNF6"/>
<evidence type="ECO:0000313" key="3">
    <source>
        <dbReference type="Proteomes" id="UP000521872"/>
    </source>
</evidence>
<comment type="caution">
    <text evidence="2">The sequence shown here is derived from an EMBL/GenBank/DDBJ whole genome shotgun (WGS) entry which is preliminary data.</text>
</comment>
<feature type="region of interest" description="Disordered" evidence="1">
    <location>
        <begin position="477"/>
        <end position="497"/>
    </location>
</feature>
<proteinExistence type="predicted"/>
<feature type="region of interest" description="Disordered" evidence="1">
    <location>
        <begin position="570"/>
        <end position="614"/>
    </location>
</feature>
<feature type="region of interest" description="Disordered" evidence="1">
    <location>
        <begin position="1"/>
        <end position="47"/>
    </location>
</feature>
<reference evidence="2 3" key="1">
    <citation type="submission" date="2019-12" db="EMBL/GenBank/DDBJ databases">
        <authorList>
            <person name="Floudas D."/>
            <person name="Bentzer J."/>
            <person name="Ahren D."/>
            <person name="Johansson T."/>
            <person name="Persson P."/>
            <person name="Tunlid A."/>
        </authorList>
    </citation>
    <scope>NUCLEOTIDE SEQUENCE [LARGE SCALE GENOMIC DNA]</scope>
    <source>
        <strain evidence="2 3">CBS 102.39</strain>
    </source>
</reference>
<evidence type="ECO:0000256" key="1">
    <source>
        <dbReference type="SAM" id="MobiDB-lite"/>
    </source>
</evidence>
<feature type="compositionally biased region" description="Polar residues" evidence="1">
    <location>
        <begin position="452"/>
        <end position="461"/>
    </location>
</feature>
<feature type="compositionally biased region" description="Low complexity" evidence="1">
    <location>
        <begin position="20"/>
        <end position="39"/>
    </location>
</feature>
<organism evidence="2 3">
    <name type="scientific">Agrocybe pediades</name>
    <dbReference type="NCBI Taxonomy" id="84607"/>
    <lineage>
        <taxon>Eukaryota</taxon>
        <taxon>Fungi</taxon>
        <taxon>Dikarya</taxon>
        <taxon>Basidiomycota</taxon>
        <taxon>Agaricomycotina</taxon>
        <taxon>Agaricomycetes</taxon>
        <taxon>Agaricomycetidae</taxon>
        <taxon>Agaricales</taxon>
        <taxon>Agaricineae</taxon>
        <taxon>Strophariaceae</taxon>
        <taxon>Agrocybe</taxon>
    </lineage>
</organism>
<evidence type="ECO:0000313" key="2">
    <source>
        <dbReference type="EMBL" id="KAF4613522.1"/>
    </source>
</evidence>
<gene>
    <name evidence="2" type="ORF">D9613_007946</name>
</gene>
<accession>A0A8H4QNF6</accession>
<protein>
    <submittedName>
        <fullName evidence="2">Uncharacterized protein</fullName>
    </submittedName>
</protein>
<dbReference type="EMBL" id="JAACJL010000045">
    <property type="protein sequence ID" value="KAF4613522.1"/>
    <property type="molecule type" value="Genomic_DNA"/>
</dbReference>
<name>A0A8H4QNF6_9AGAR</name>
<dbReference type="Proteomes" id="UP000521872">
    <property type="component" value="Unassembled WGS sequence"/>
</dbReference>
<feature type="compositionally biased region" description="Polar residues" evidence="1">
    <location>
        <begin position="99"/>
        <end position="109"/>
    </location>
</feature>
<sequence length="614" mass="66970">MPQIYTQLQPRHQVARRRSSSSSSHSSSSSSSSSSNSTSTAVRPTDADESIVLSDLVRSGEASRLRRRGAMRMSDRPDWGVQYDFDFATGFLSDRAPSGQPSTGLQSGRRSVRRPAYVSGATEQDQGQDEYVYALTCGAPVSDCDWIDDAPIEPFKPSILPLFPRDEVNNRREERREPNRSTGCGSLIHRNAAPRPRVGIWSACTPAEACVVQLDAEYFDTKEAARFTRSACGCVKEGIGCAVCGNPLGTRYIPCKSAADTFLCSRSLDKSLTHFGSHFHNNIDGTSSGGQSSKPRSDRTVCTFFSNAVSSSPAYQFPPSRDDDLLSSTRVRRGLESPELDMRLFAPLSTSYDDYFSEDDDDDGVGLHMHGLDNEDYDLSSYLDATYDNGDGWYSYSRPPLFSANESDSEDTNREGLSPASRIFVDRVVTASPSPLSEADPDETQRPHSQRVDSSTSQNTLDESTILLGADILRPSSAASSSSSGSSTPPTFAPTASYRSSDLLSARYNVIGGPMFENFDSFGAWTFQEQAEPPSSGRTTRNGRGRSRVVYGYGYDGVYARFNADGTPIDENFGFPTNSQPFDPDGNGEEEAEVWGTTSIPQEEDKSNESVGGR</sequence>
<feature type="region of interest" description="Disordered" evidence="1">
    <location>
        <begin position="433"/>
        <end position="461"/>
    </location>
</feature>
<feature type="region of interest" description="Disordered" evidence="1">
    <location>
        <begin position="92"/>
        <end position="112"/>
    </location>
</feature>